<sequence length="116" mass="12673">MDGVVDAQQRDARARNGVTRLDIRVAVDAPGLEPVVDTVHAFDEPPAAVDVSVDYSPEPTTLVAFELSEVDSGTLLRVIESGFDRIPAARRDEAFRMNSGGWEEQMVNIEKYVAKG</sequence>
<protein>
    <recommendedName>
        <fullName evidence="3">Vanillate O-demethylase oxidoreductase VanB</fullName>
    </recommendedName>
</protein>
<keyword evidence="2" id="KW-1185">Reference proteome</keyword>
<organism evidence="1 2">
    <name type="scientific">Paraburkholderia domus</name>
    <dbReference type="NCBI Taxonomy" id="2793075"/>
    <lineage>
        <taxon>Bacteria</taxon>
        <taxon>Pseudomonadati</taxon>
        <taxon>Pseudomonadota</taxon>
        <taxon>Betaproteobacteria</taxon>
        <taxon>Burkholderiales</taxon>
        <taxon>Burkholderiaceae</taxon>
        <taxon>Paraburkholderia</taxon>
    </lineage>
</organism>
<reference evidence="1" key="1">
    <citation type="submission" date="2021-02" db="EMBL/GenBank/DDBJ databases">
        <authorList>
            <person name="Vanwijnsberghe S."/>
        </authorList>
    </citation>
    <scope>NUCLEOTIDE SEQUENCE</scope>
    <source>
        <strain evidence="1">R-70211</strain>
    </source>
</reference>
<dbReference type="SUPFAM" id="SSF55961">
    <property type="entry name" value="Bet v1-like"/>
    <property type="match status" value="1"/>
</dbReference>
<evidence type="ECO:0000313" key="2">
    <source>
        <dbReference type="Proteomes" id="UP000675121"/>
    </source>
</evidence>
<dbReference type="Proteomes" id="UP000675121">
    <property type="component" value="Unassembled WGS sequence"/>
</dbReference>
<proteinExistence type="predicted"/>
<gene>
    <name evidence="1" type="ORF">R70211_05442</name>
</gene>
<comment type="caution">
    <text evidence="1">The sequence shown here is derived from an EMBL/GenBank/DDBJ whole genome shotgun (WGS) entry which is preliminary data.</text>
</comment>
<accession>A0A9N8N1R0</accession>
<dbReference type="EMBL" id="CAJNAS010000017">
    <property type="protein sequence ID" value="CAE6936944.1"/>
    <property type="molecule type" value="Genomic_DNA"/>
</dbReference>
<dbReference type="InterPro" id="IPR023393">
    <property type="entry name" value="START-like_dom_sf"/>
</dbReference>
<dbReference type="Gene3D" id="3.30.530.20">
    <property type="match status" value="1"/>
</dbReference>
<evidence type="ECO:0000313" key="1">
    <source>
        <dbReference type="EMBL" id="CAE6936944.1"/>
    </source>
</evidence>
<dbReference type="AlphaFoldDB" id="A0A9N8N1R0"/>
<name>A0A9N8N1R0_9BURK</name>
<evidence type="ECO:0008006" key="3">
    <source>
        <dbReference type="Google" id="ProtNLM"/>
    </source>
</evidence>